<proteinExistence type="predicted"/>
<dbReference type="GO" id="GO:0004177">
    <property type="term" value="F:aminopeptidase activity"/>
    <property type="evidence" value="ECO:0007669"/>
    <property type="project" value="UniProtKB-KW"/>
</dbReference>
<protein>
    <submittedName>
        <fullName evidence="4">Aminopeptidase P family protein</fullName>
    </submittedName>
</protein>
<keyword evidence="4" id="KW-0645">Protease</keyword>
<dbReference type="AlphaFoldDB" id="A0A418T4L5"/>
<dbReference type="NCBIfam" id="NF043017">
    <property type="entry name" value="DimsulpropLyDddP"/>
    <property type="match status" value="1"/>
</dbReference>
<dbReference type="SUPFAM" id="SSF55920">
    <property type="entry name" value="Creatinase/aminopeptidase"/>
    <property type="match status" value="1"/>
</dbReference>
<dbReference type="RefSeq" id="WP_119746229.1">
    <property type="nucleotide sequence ID" value="NZ_QZCG01000002.1"/>
</dbReference>
<evidence type="ECO:0000256" key="1">
    <source>
        <dbReference type="SAM" id="MobiDB-lite"/>
    </source>
</evidence>
<keyword evidence="4" id="KW-0031">Aminopeptidase</keyword>
<dbReference type="InterPro" id="IPR050659">
    <property type="entry name" value="Peptidase_M24B"/>
</dbReference>
<dbReference type="CDD" id="cd01066">
    <property type="entry name" value="APP_MetAP"/>
    <property type="match status" value="1"/>
</dbReference>
<name>A0A418T4L5_9RHOB</name>
<dbReference type="SUPFAM" id="SSF53092">
    <property type="entry name" value="Creatinase/prolidase N-terminal domain"/>
    <property type="match status" value="1"/>
</dbReference>
<comment type="caution">
    <text evidence="4">The sequence shown here is derived from an EMBL/GenBank/DDBJ whole genome shotgun (WGS) entry which is preliminary data.</text>
</comment>
<dbReference type="InterPro" id="IPR029149">
    <property type="entry name" value="Creatin/AminoP/Spt16_N"/>
</dbReference>
<dbReference type="PANTHER" id="PTHR46112:SF8">
    <property type="entry name" value="CYTOPLASMIC PEPTIDASE PEPQ-RELATED"/>
    <property type="match status" value="1"/>
</dbReference>
<dbReference type="InterPro" id="IPR036005">
    <property type="entry name" value="Creatinase/aminopeptidase-like"/>
</dbReference>
<dbReference type="EMBL" id="QZCG01000002">
    <property type="protein sequence ID" value="RJE88116.1"/>
    <property type="molecule type" value="Genomic_DNA"/>
</dbReference>
<dbReference type="Gene3D" id="3.40.350.10">
    <property type="entry name" value="Creatinase/prolidase N-terminal domain"/>
    <property type="match status" value="1"/>
</dbReference>
<accession>A0A418T4L5</accession>
<keyword evidence="4" id="KW-0378">Hydrolase</keyword>
<dbReference type="PANTHER" id="PTHR46112">
    <property type="entry name" value="AMINOPEPTIDASE"/>
    <property type="match status" value="1"/>
</dbReference>
<feature type="domain" description="Creatinase N-terminal" evidence="3">
    <location>
        <begin position="63"/>
        <end position="210"/>
    </location>
</feature>
<dbReference type="InterPro" id="IPR000994">
    <property type="entry name" value="Pept_M24"/>
</dbReference>
<dbReference type="Pfam" id="PF00557">
    <property type="entry name" value="Peptidase_M24"/>
    <property type="match status" value="1"/>
</dbReference>
<evidence type="ECO:0000259" key="2">
    <source>
        <dbReference type="Pfam" id="PF00557"/>
    </source>
</evidence>
<evidence type="ECO:0000313" key="5">
    <source>
        <dbReference type="Proteomes" id="UP000284202"/>
    </source>
</evidence>
<dbReference type="Pfam" id="PF01321">
    <property type="entry name" value="Creatinase_N"/>
    <property type="match status" value="1"/>
</dbReference>
<reference evidence="5" key="1">
    <citation type="submission" date="2018-09" db="EMBL/GenBank/DDBJ databases">
        <title>Acidovorax cavernicola nov. sp. isolated from Gruta de las Maravillas (Aracena, Spain).</title>
        <authorList>
            <person name="Jurado V."/>
            <person name="Gutierrez-Patricio S."/>
            <person name="Gonzalez-Pimentel J.L."/>
            <person name="Miller A.Z."/>
            <person name="Laiz L."/>
            <person name="Saiz-Jimenez C."/>
        </authorList>
    </citation>
    <scope>NUCLEOTIDE SEQUENCE [LARGE SCALE GENOMIC DNA]</scope>
    <source>
        <strain evidence="5">1011MAR3C25</strain>
    </source>
</reference>
<feature type="domain" description="Peptidase M24" evidence="2">
    <location>
        <begin position="218"/>
        <end position="426"/>
    </location>
</feature>
<evidence type="ECO:0000313" key="4">
    <source>
        <dbReference type="EMBL" id="RJE88116.1"/>
    </source>
</evidence>
<gene>
    <name evidence="4" type="ORF">D3P04_04170</name>
</gene>
<evidence type="ECO:0000259" key="3">
    <source>
        <dbReference type="Pfam" id="PF01321"/>
    </source>
</evidence>
<dbReference type="InterPro" id="IPR000587">
    <property type="entry name" value="Creatinase_N"/>
</dbReference>
<keyword evidence="5" id="KW-1185">Reference proteome</keyword>
<dbReference type="Proteomes" id="UP000284202">
    <property type="component" value="Unassembled WGS sequence"/>
</dbReference>
<dbReference type="InterPro" id="IPR050020">
    <property type="entry name" value="DddP"/>
</dbReference>
<feature type="region of interest" description="Disordered" evidence="1">
    <location>
        <begin position="1"/>
        <end position="34"/>
    </location>
</feature>
<organism evidence="4 5">
    <name type="scientific">Paracoccus onubensis</name>
    <dbReference type="NCBI Taxonomy" id="1675788"/>
    <lineage>
        <taxon>Bacteria</taxon>
        <taxon>Pseudomonadati</taxon>
        <taxon>Pseudomonadota</taxon>
        <taxon>Alphaproteobacteria</taxon>
        <taxon>Rhodobacterales</taxon>
        <taxon>Paracoccaceae</taxon>
        <taxon>Paracoccus</taxon>
    </lineage>
</organism>
<dbReference type="Gene3D" id="3.90.230.10">
    <property type="entry name" value="Creatinase/methionine aminopeptidase superfamily"/>
    <property type="match status" value="1"/>
</dbReference>
<dbReference type="OrthoDB" id="9803194at2"/>
<sequence>MSDFVFSDAAPRKIDPARRPATRPDGSPDDNDRVEIGPTPLAFAEWAAAGIACPDLVSMRRYRLNRIVAALHERQLDGVLIYDPLSIRYATDTTNMQLWAAHNPFRACLVTADGHMILWDYDGYDFLSAHNPLVREVRGGASFFYFQNGDRTEEMAVAFADQLDTILQARCGTSRRIAIDKIQIAGLRALDARGFEIFNGEEVMEKARAIKGPDDIAAMRCAIHACEASVAEMRKAARPGVTENDVWAVLHAENIKRGGEWIETRILSSGPRTNPWFQECGPRIIGNNEILAWDTDLIGSYGMCVDISRSWFIGDGAPEPEMRRLHAIAHEHIMTNMQHIRPGVTFKELCHLGHHLTPEFLKNRYTRFHGVGLCDEWPRIPHPIDWESSGYDGVVEEGMMLCVEAYIGSENGPYGIKLEDQVLVTATGCKNMTSCPFDERLS</sequence>